<evidence type="ECO:0000313" key="4">
    <source>
        <dbReference type="Proteomes" id="UP000430222"/>
    </source>
</evidence>
<feature type="transmembrane region" description="Helical" evidence="1">
    <location>
        <begin position="195"/>
        <end position="216"/>
    </location>
</feature>
<evidence type="ECO:0000259" key="2">
    <source>
        <dbReference type="PROSITE" id="PS50887"/>
    </source>
</evidence>
<feature type="transmembrane region" description="Helical" evidence="1">
    <location>
        <begin position="228"/>
        <end position="249"/>
    </location>
</feature>
<reference evidence="3 4" key="1">
    <citation type="submission" date="2019-08" db="EMBL/GenBank/DDBJ databases">
        <title>In-depth cultivation of the pig gut microbiome towards novel bacterial diversity and tailored functional studies.</title>
        <authorList>
            <person name="Wylensek D."/>
            <person name="Hitch T.C.A."/>
            <person name="Clavel T."/>
        </authorList>
    </citation>
    <scope>NUCLEOTIDE SEQUENCE [LARGE SCALE GENOMIC DNA]</scope>
    <source>
        <strain evidence="4">WCA-380-WT-3B3</strain>
    </source>
</reference>
<dbReference type="CDD" id="cd01949">
    <property type="entry name" value="GGDEF"/>
    <property type="match status" value="1"/>
</dbReference>
<dbReference type="RefSeq" id="WP_154620196.1">
    <property type="nucleotide sequence ID" value="NZ_VUNL01000004.1"/>
</dbReference>
<dbReference type="InterPro" id="IPR050469">
    <property type="entry name" value="Diguanylate_Cyclase"/>
</dbReference>
<dbReference type="GO" id="GO:1902201">
    <property type="term" value="P:negative regulation of bacterial-type flagellum-dependent cell motility"/>
    <property type="evidence" value="ECO:0007669"/>
    <property type="project" value="TreeGrafter"/>
</dbReference>
<proteinExistence type="predicted"/>
<dbReference type="FunFam" id="3.30.70.270:FF:000001">
    <property type="entry name" value="Diguanylate cyclase domain protein"/>
    <property type="match status" value="1"/>
</dbReference>
<feature type="transmembrane region" description="Helical" evidence="1">
    <location>
        <begin position="261"/>
        <end position="279"/>
    </location>
</feature>
<accession>A0A6I2UT75</accession>
<sequence>MSISISCSKRRGLSEEMDVVADTGDEMMKWFGRAAVLLFFCCMAAMGAVRGEAAALTGSVVYQAVPDGETLPAEEDWKPDEDLSAPVQSGGRWLWLSIPIADKFPDENTFFFSTEGQAVRIWMDGALIYSDGVMGPVRPFGHGYRWHRVVLPAFNGTSRLLVQLYADHPYELGRLGDFSLASEETQMMRVFTEDIPYAASLPVCVLMIAVMSMYYFNQLAWKRLNIHLILLLLVLIVWMVSLSQVRQLLLDWPVFWRELSLFLLFLIPVTADMVLYEIVELDLKRRILQVVGAYSALTALALLAEMLMLDGFHYGQKLLYLLLLPGQAVVLDCLLVSIGRGNVYARFAMLPMVGVSALALFDGLNQTLHLFPWQTRLLPLGVYTFISFVVCMLRAQLLRERRMQEQEVALTYKIAQAVEWSEIDALTGCRNRAAFDTFLREAARRGNERTFSLIMMDIDHFKDVNDTYGHDMGDKVLIRFAELVRGHLDHRFRFFRWGGEEFILYCPDRDLHQAVQLAEDLCRRIGRAEILPARPVTVSMGVAFWHGADDPWTALFRRADEALYRAKRAGRNRVAAEGGSPE</sequence>
<organism evidence="3 4">
    <name type="scientific">Selenomonas montiformis</name>
    <dbReference type="NCBI Taxonomy" id="2652285"/>
    <lineage>
        <taxon>Bacteria</taxon>
        <taxon>Bacillati</taxon>
        <taxon>Bacillota</taxon>
        <taxon>Negativicutes</taxon>
        <taxon>Selenomonadales</taxon>
        <taxon>Selenomonadaceae</taxon>
        <taxon>Selenomonas</taxon>
    </lineage>
</organism>
<dbReference type="AlphaFoldDB" id="A0A6I2UT75"/>
<evidence type="ECO:0000256" key="1">
    <source>
        <dbReference type="SAM" id="Phobius"/>
    </source>
</evidence>
<feature type="transmembrane region" description="Helical" evidence="1">
    <location>
        <begin position="318"/>
        <end position="336"/>
    </location>
</feature>
<feature type="transmembrane region" description="Helical" evidence="1">
    <location>
        <begin position="291"/>
        <end position="312"/>
    </location>
</feature>
<dbReference type="SUPFAM" id="SSF55073">
    <property type="entry name" value="Nucleotide cyclase"/>
    <property type="match status" value="1"/>
</dbReference>
<dbReference type="NCBIfam" id="TIGR00254">
    <property type="entry name" value="GGDEF"/>
    <property type="match status" value="1"/>
</dbReference>
<feature type="domain" description="GGDEF" evidence="2">
    <location>
        <begin position="449"/>
        <end position="579"/>
    </location>
</feature>
<dbReference type="PANTHER" id="PTHR45138">
    <property type="entry name" value="REGULATORY COMPONENTS OF SENSORY TRANSDUCTION SYSTEM"/>
    <property type="match status" value="1"/>
</dbReference>
<dbReference type="InterPro" id="IPR043128">
    <property type="entry name" value="Rev_trsase/Diguanyl_cyclase"/>
</dbReference>
<dbReference type="GO" id="GO:0052621">
    <property type="term" value="F:diguanylate cyclase activity"/>
    <property type="evidence" value="ECO:0007669"/>
    <property type="project" value="TreeGrafter"/>
</dbReference>
<dbReference type="GO" id="GO:0005886">
    <property type="term" value="C:plasma membrane"/>
    <property type="evidence" value="ECO:0007669"/>
    <property type="project" value="TreeGrafter"/>
</dbReference>
<dbReference type="PROSITE" id="PS50887">
    <property type="entry name" value="GGDEF"/>
    <property type="match status" value="1"/>
</dbReference>
<dbReference type="PANTHER" id="PTHR45138:SF9">
    <property type="entry name" value="DIGUANYLATE CYCLASE DGCM-RELATED"/>
    <property type="match status" value="1"/>
</dbReference>
<dbReference type="Pfam" id="PF00990">
    <property type="entry name" value="GGDEF"/>
    <property type="match status" value="1"/>
</dbReference>
<keyword evidence="1" id="KW-0812">Transmembrane</keyword>
<dbReference type="GO" id="GO:0043709">
    <property type="term" value="P:cell adhesion involved in single-species biofilm formation"/>
    <property type="evidence" value="ECO:0007669"/>
    <property type="project" value="TreeGrafter"/>
</dbReference>
<dbReference type="SMART" id="SM00267">
    <property type="entry name" value="GGDEF"/>
    <property type="match status" value="1"/>
</dbReference>
<keyword evidence="4" id="KW-1185">Reference proteome</keyword>
<feature type="transmembrane region" description="Helical" evidence="1">
    <location>
        <begin position="343"/>
        <end position="361"/>
    </location>
</feature>
<dbReference type="Gene3D" id="3.30.70.270">
    <property type="match status" value="1"/>
</dbReference>
<keyword evidence="1" id="KW-1133">Transmembrane helix</keyword>
<evidence type="ECO:0000313" key="3">
    <source>
        <dbReference type="EMBL" id="MSV24417.1"/>
    </source>
</evidence>
<comment type="caution">
    <text evidence="3">The sequence shown here is derived from an EMBL/GenBank/DDBJ whole genome shotgun (WGS) entry which is preliminary data.</text>
</comment>
<keyword evidence="1" id="KW-0472">Membrane</keyword>
<dbReference type="InterPro" id="IPR000160">
    <property type="entry name" value="GGDEF_dom"/>
</dbReference>
<name>A0A6I2UT75_9FIRM</name>
<gene>
    <name evidence="3" type="ORF">FYJ78_04290</name>
</gene>
<dbReference type="Proteomes" id="UP000430222">
    <property type="component" value="Unassembled WGS sequence"/>
</dbReference>
<feature type="transmembrane region" description="Helical" evidence="1">
    <location>
        <begin position="373"/>
        <end position="393"/>
    </location>
</feature>
<protein>
    <submittedName>
        <fullName evidence="3">GGDEF domain-containing protein</fullName>
    </submittedName>
</protein>
<dbReference type="InterPro" id="IPR029787">
    <property type="entry name" value="Nucleotide_cyclase"/>
</dbReference>
<dbReference type="EMBL" id="VUNL01000004">
    <property type="protein sequence ID" value="MSV24417.1"/>
    <property type="molecule type" value="Genomic_DNA"/>
</dbReference>